<evidence type="ECO:0000256" key="2">
    <source>
        <dbReference type="ARBA" id="ARBA00007639"/>
    </source>
</evidence>
<comment type="similarity">
    <text evidence="2">Belongs to the bacterial solute-binding protein 2 family.</text>
</comment>
<dbReference type="GO" id="GO:0030313">
    <property type="term" value="C:cell envelope"/>
    <property type="evidence" value="ECO:0007669"/>
    <property type="project" value="UniProtKB-SubCell"/>
</dbReference>
<evidence type="ECO:0000256" key="1">
    <source>
        <dbReference type="ARBA" id="ARBA00004196"/>
    </source>
</evidence>
<sequence>MKNYLIPLFILSAILFSVLTGCNKEKKETFHIGFSQCASDVWRETMNKEMVMTAALYPDIQLTILNAEENTRRQELQIQELINKNVDLLIISPNESGPITPIAEEAFNQGIPTIIIDREINSENYTAFVGADNTQIGKDVASYIANMNNGRGAIFEIRGMDGSSPAKDRNSGFMEVLKKYPDLKIKESVEGKWLPEIAAQKAATAFNEYDFDIVFGHNDVMAQSARRVADSLNINNLFVVGIDALPNLGMELVEQGVLQASFIYPTGGKKAIEVARDILTGKTFQKQNILGTSVVDSSNVTVLRLQMDQVMAFQDILNRQTSRIKEQEIQFNDQRSLLNVALISLALLVVLSL</sequence>
<dbReference type="AlphaFoldDB" id="A0A368UUD2"/>
<evidence type="ECO:0000259" key="4">
    <source>
        <dbReference type="Pfam" id="PF13407"/>
    </source>
</evidence>
<dbReference type="Pfam" id="PF13407">
    <property type="entry name" value="Peripla_BP_4"/>
    <property type="match status" value="1"/>
</dbReference>
<dbReference type="InterPro" id="IPR028082">
    <property type="entry name" value="Peripla_BP_I"/>
</dbReference>
<dbReference type="SUPFAM" id="SSF53822">
    <property type="entry name" value="Periplasmic binding protein-like I"/>
    <property type="match status" value="1"/>
</dbReference>
<dbReference type="Gene3D" id="3.40.50.2300">
    <property type="match status" value="2"/>
</dbReference>
<gene>
    <name evidence="5" type="ORF">DFO77_11512</name>
</gene>
<dbReference type="PANTHER" id="PTHR46847">
    <property type="entry name" value="D-ALLOSE-BINDING PERIPLASMIC PROTEIN-RELATED"/>
    <property type="match status" value="1"/>
</dbReference>
<comment type="caution">
    <text evidence="5">The sequence shown here is derived from an EMBL/GenBank/DDBJ whole genome shotgun (WGS) entry which is preliminary data.</text>
</comment>
<dbReference type="InterPro" id="IPR025997">
    <property type="entry name" value="SBP_2_dom"/>
</dbReference>
<proteinExistence type="inferred from homology"/>
<dbReference type="CDD" id="cd06308">
    <property type="entry name" value="PBP1_sensor_kinase-like"/>
    <property type="match status" value="1"/>
</dbReference>
<name>A0A368UUD2_9BACT</name>
<reference evidence="5 6" key="1">
    <citation type="submission" date="2018-07" db="EMBL/GenBank/DDBJ databases">
        <title>Freshwater and sediment microbial communities from various areas in North America, analyzing microbe dynamics in response to fracking.</title>
        <authorList>
            <person name="Lamendella R."/>
        </authorList>
    </citation>
    <scope>NUCLEOTIDE SEQUENCE [LARGE SCALE GENOMIC DNA]</scope>
    <source>
        <strain evidence="5 6">160A</strain>
    </source>
</reference>
<accession>A0A368UUD2</accession>
<dbReference type="GO" id="GO:0030246">
    <property type="term" value="F:carbohydrate binding"/>
    <property type="evidence" value="ECO:0007669"/>
    <property type="project" value="UniProtKB-ARBA"/>
</dbReference>
<evidence type="ECO:0000313" key="5">
    <source>
        <dbReference type="EMBL" id="RCW32467.1"/>
    </source>
</evidence>
<comment type="subcellular location">
    <subcellularLocation>
        <location evidence="1">Cell envelope</location>
    </subcellularLocation>
</comment>
<dbReference type="Proteomes" id="UP000252733">
    <property type="component" value="Unassembled WGS sequence"/>
</dbReference>
<dbReference type="EMBL" id="QPIZ01000015">
    <property type="protein sequence ID" value="RCW32467.1"/>
    <property type="molecule type" value="Genomic_DNA"/>
</dbReference>
<evidence type="ECO:0000313" key="6">
    <source>
        <dbReference type="Proteomes" id="UP000252733"/>
    </source>
</evidence>
<dbReference type="PANTHER" id="PTHR46847:SF1">
    <property type="entry name" value="D-ALLOSE-BINDING PERIPLASMIC PROTEIN-RELATED"/>
    <property type="match status" value="1"/>
</dbReference>
<keyword evidence="6" id="KW-1185">Reference proteome</keyword>
<dbReference type="RefSeq" id="WP_258861613.1">
    <property type="nucleotide sequence ID" value="NZ_QPIZ01000015.1"/>
</dbReference>
<evidence type="ECO:0000256" key="3">
    <source>
        <dbReference type="ARBA" id="ARBA00022729"/>
    </source>
</evidence>
<dbReference type="PROSITE" id="PS51257">
    <property type="entry name" value="PROKAR_LIPOPROTEIN"/>
    <property type="match status" value="1"/>
</dbReference>
<protein>
    <submittedName>
        <fullName evidence="5">Monosaccharide ABC transporter substrate-binding protein (CUT2 family)</fullName>
    </submittedName>
</protein>
<feature type="domain" description="Periplasmic binding protein" evidence="4">
    <location>
        <begin position="39"/>
        <end position="282"/>
    </location>
</feature>
<organism evidence="5 6">
    <name type="scientific">Marinilabilia salmonicolor</name>
    <dbReference type="NCBI Taxonomy" id="989"/>
    <lineage>
        <taxon>Bacteria</taxon>
        <taxon>Pseudomonadati</taxon>
        <taxon>Bacteroidota</taxon>
        <taxon>Bacteroidia</taxon>
        <taxon>Marinilabiliales</taxon>
        <taxon>Marinilabiliaceae</taxon>
        <taxon>Marinilabilia</taxon>
    </lineage>
</organism>
<keyword evidence="3" id="KW-0732">Signal</keyword>